<dbReference type="EMBL" id="CAACYJ010000027">
    <property type="protein sequence ID" value="VFB19219.1"/>
    <property type="molecule type" value="Genomic_DNA"/>
</dbReference>
<evidence type="ECO:0000313" key="3">
    <source>
        <dbReference type="Proteomes" id="UP000330809"/>
    </source>
</evidence>
<sequence>MKKLSFYILPGHVATRCELVFMFMGCLLMFWLGFRMWDALIEIPAVPEKLVLRSAYVTRLLNVSKAKKSLHFNVACDRGEYSYKIEFSHADTGELNVHKFKGLWVAVDSGSDDQFVWAVYDDEFRLMMSRQQIEWWAKYSNGSNYLMIVYACLASGYFVFFIIRCGICNRGRYKKVLNEDRES</sequence>
<organism evidence="2 3">
    <name type="scientific">Pseudomonas fragi</name>
    <dbReference type="NCBI Taxonomy" id="296"/>
    <lineage>
        <taxon>Bacteria</taxon>
        <taxon>Pseudomonadati</taxon>
        <taxon>Pseudomonadota</taxon>
        <taxon>Gammaproteobacteria</taxon>
        <taxon>Pseudomonadales</taxon>
        <taxon>Pseudomonadaceae</taxon>
        <taxon>Pseudomonas</taxon>
    </lineage>
</organism>
<keyword evidence="1" id="KW-0472">Membrane</keyword>
<gene>
    <name evidence="2" type="ORF">NCTC10754_01802</name>
</gene>
<accession>A0A449IIN8</accession>
<name>A0A449IIN8_PSEFR</name>
<evidence type="ECO:0000256" key="1">
    <source>
        <dbReference type="SAM" id="Phobius"/>
    </source>
</evidence>
<feature type="transmembrane region" description="Helical" evidence="1">
    <location>
        <begin position="145"/>
        <end position="167"/>
    </location>
</feature>
<keyword evidence="1" id="KW-1133">Transmembrane helix</keyword>
<protein>
    <submittedName>
        <fullName evidence="2">Uncharacterized protein</fullName>
    </submittedName>
</protein>
<keyword evidence="1" id="KW-0812">Transmembrane</keyword>
<reference evidence="2 3" key="1">
    <citation type="submission" date="2019-02" db="EMBL/GenBank/DDBJ databases">
        <authorList>
            <consortium name="Pathogen Informatics"/>
        </authorList>
    </citation>
    <scope>NUCLEOTIDE SEQUENCE [LARGE SCALE GENOMIC DNA]</scope>
    <source>
        <strain evidence="2 3">3012STDY7103891</strain>
    </source>
</reference>
<evidence type="ECO:0000313" key="2">
    <source>
        <dbReference type="EMBL" id="VFB19219.1"/>
    </source>
</evidence>
<feature type="transmembrane region" description="Helical" evidence="1">
    <location>
        <begin position="20"/>
        <end position="37"/>
    </location>
</feature>
<dbReference type="Proteomes" id="UP000330809">
    <property type="component" value="Unassembled WGS sequence"/>
</dbReference>
<proteinExistence type="predicted"/>
<dbReference type="AlphaFoldDB" id="A0A449IIN8"/>